<keyword evidence="2" id="KW-1185">Reference proteome</keyword>
<dbReference type="InterPro" id="IPR029058">
    <property type="entry name" value="AB_hydrolase_fold"/>
</dbReference>
<name>A0A9E5MPX9_9GAMM</name>
<dbReference type="RefSeq" id="WP_167192074.1">
    <property type="nucleotide sequence ID" value="NZ_JAAONZ010000026.1"/>
</dbReference>
<dbReference type="SUPFAM" id="SSF53474">
    <property type="entry name" value="alpha/beta-Hydrolases"/>
    <property type="match status" value="1"/>
</dbReference>
<dbReference type="AlphaFoldDB" id="A0A9E5MPX9"/>
<dbReference type="PANTHER" id="PTHR37946">
    <property type="entry name" value="SLL1969 PROTEIN"/>
    <property type="match status" value="1"/>
</dbReference>
<gene>
    <name evidence="1" type="ORF">G8770_22115</name>
</gene>
<dbReference type="EMBL" id="JAAONZ010000026">
    <property type="protein sequence ID" value="NHO68255.1"/>
    <property type="molecule type" value="Genomic_DNA"/>
</dbReference>
<organism evidence="1 2">
    <name type="scientific">Pseudomaricurvus hydrocarbonicus</name>
    <dbReference type="NCBI Taxonomy" id="1470433"/>
    <lineage>
        <taxon>Bacteria</taxon>
        <taxon>Pseudomonadati</taxon>
        <taxon>Pseudomonadota</taxon>
        <taxon>Gammaproteobacteria</taxon>
        <taxon>Cellvibrionales</taxon>
        <taxon>Cellvibrionaceae</taxon>
        <taxon>Pseudomaricurvus</taxon>
    </lineage>
</organism>
<dbReference type="PANTHER" id="PTHR37946:SF1">
    <property type="entry name" value="SLL1969 PROTEIN"/>
    <property type="match status" value="1"/>
</dbReference>
<accession>A0A9E5MPX9</accession>
<keyword evidence="1" id="KW-0378">Hydrolase</keyword>
<evidence type="ECO:0000313" key="1">
    <source>
        <dbReference type="EMBL" id="NHO68255.1"/>
    </source>
</evidence>
<protein>
    <submittedName>
        <fullName evidence="1">Alpha/beta hydrolase</fullName>
    </submittedName>
</protein>
<reference evidence="1" key="1">
    <citation type="submission" date="2020-03" db="EMBL/GenBank/DDBJ databases">
        <authorList>
            <person name="Guo F."/>
        </authorList>
    </citation>
    <scope>NUCLEOTIDE SEQUENCE</scope>
    <source>
        <strain evidence="1">JCM 30134</strain>
    </source>
</reference>
<proteinExistence type="predicted"/>
<dbReference type="Pfam" id="PF02089">
    <property type="entry name" value="Palm_thioest"/>
    <property type="match status" value="1"/>
</dbReference>
<evidence type="ECO:0000313" key="2">
    <source>
        <dbReference type="Proteomes" id="UP000787472"/>
    </source>
</evidence>
<sequence length="234" mass="25670">MKKNWLVFFVLWVFSGNAFARECVILLHGLVRTSASMEVLAERLEGNGYVVANIDYPSREHEIAVLANMAVEAGVARCHQSAATKIHFVTHSLGGILVRQYLQLNRLEQLGRTVMLGPPNQGSEAVDKLAKVPGFEFIHGPSGLQLGTGTGSIPNALGPANFEVGIIAGTKSINLILSRFIPGTDDGKVSIDRAHLDNEKDFLTMPVSHPFIMRDERVIDNVVHFLKNGVFEKR</sequence>
<dbReference type="GO" id="GO:0016787">
    <property type="term" value="F:hydrolase activity"/>
    <property type="evidence" value="ECO:0007669"/>
    <property type="project" value="UniProtKB-KW"/>
</dbReference>
<comment type="caution">
    <text evidence="1">The sequence shown here is derived from an EMBL/GenBank/DDBJ whole genome shotgun (WGS) entry which is preliminary data.</text>
</comment>
<dbReference type="Gene3D" id="3.40.50.1820">
    <property type="entry name" value="alpha/beta hydrolase"/>
    <property type="match status" value="1"/>
</dbReference>
<dbReference type="Proteomes" id="UP000787472">
    <property type="component" value="Unassembled WGS sequence"/>
</dbReference>